<protein>
    <submittedName>
        <fullName evidence="1">Uncharacterized protein</fullName>
    </submittedName>
</protein>
<proteinExistence type="predicted"/>
<accession>A0ACB8S826</accession>
<sequence length="70" mass="7662">MPTPGRAHTTVLNALCLAARQPIAVEMAGSPMHYVNVCSDDSQFHATILLDHEERGNYILYTCIQHGGHS</sequence>
<comment type="caution">
    <text evidence="1">The sequence shown here is derived from an EMBL/GenBank/DDBJ whole genome shotgun (WGS) entry which is preliminary data.</text>
</comment>
<dbReference type="Proteomes" id="UP000814033">
    <property type="component" value="Unassembled WGS sequence"/>
</dbReference>
<reference evidence="1" key="1">
    <citation type="submission" date="2021-02" db="EMBL/GenBank/DDBJ databases">
        <authorList>
            <consortium name="DOE Joint Genome Institute"/>
            <person name="Ahrendt S."/>
            <person name="Looney B.P."/>
            <person name="Miyauchi S."/>
            <person name="Morin E."/>
            <person name="Drula E."/>
            <person name="Courty P.E."/>
            <person name="Chicoki N."/>
            <person name="Fauchery L."/>
            <person name="Kohler A."/>
            <person name="Kuo A."/>
            <person name="Labutti K."/>
            <person name="Pangilinan J."/>
            <person name="Lipzen A."/>
            <person name="Riley R."/>
            <person name="Andreopoulos W."/>
            <person name="He G."/>
            <person name="Johnson J."/>
            <person name="Barry K.W."/>
            <person name="Grigoriev I.V."/>
            <person name="Nagy L."/>
            <person name="Hibbett D."/>
            <person name="Henrissat B."/>
            <person name="Matheny P.B."/>
            <person name="Labbe J."/>
            <person name="Martin F."/>
        </authorList>
    </citation>
    <scope>NUCLEOTIDE SEQUENCE</scope>
    <source>
        <strain evidence="1">FP105234-sp</strain>
    </source>
</reference>
<keyword evidence="2" id="KW-1185">Reference proteome</keyword>
<reference evidence="1" key="2">
    <citation type="journal article" date="2022" name="New Phytol.">
        <title>Evolutionary transition to the ectomycorrhizal habit in the genomes of a hyperdiverse lineage of mushroom-forming fungi.</title>
        <authorList>
            <person name="Looney B."/>
            <person name="Miyauchi S."/>
            <person name="Morin E."/>
            <person name="Drula E."/>
            <person name="Courty P.E."/>
            <person name="Kohler A."/>
            <person name="Kuo A."/>
            <person name="LaButti K."/>
            <person name="Pangilinan J."/>
            <person name="Lipzen A."/>
            <person name="Riley R."/>
            <person name="Andreopoulos W."/>
            <person name="He G."/>
            <person name="Johnson J."/>
            <person name="Nolan M."/>
            <person name="Tritt A."/>
            <person name="Barry K.W."/>
            <person name="Grigoriev I.V."/>
            <person name="Nagy L.G."/>
            <person name="Hibbett D."/>
            <person name="Henrissat B."/>
            <person name="Matheny P.B."/>
            <person name="Labbe J."/>
            <person name="Martin F.M."/>
        </authorList>
    </citation>
    <scope>NUCLEOTIDE SEQUENCE</scope>
    <source>
        <strain evidence="1">FP105234-sp</strain>
    </source>
</reference>
<evidence type="ECO:0000313" key="1">
    <source>
        <dbReference type="EMBL" id="KAI0052111.1"/>
    </source>
</evidence>
<gene>
    <name evidence="1" type="ORF">FA95DRAFT_1553785</name>
</gene>
<organism evidence="1 2">
    <name type="scientific">Auriscalpium vulgare</name>
    <dbReference type="NCBI Taxonomy" id="40419"/>
    <lineage>
        <taxon>Eukaryota</taxon>
        <taxon>Fungi</taxon>
        <taxon>Dikarya</taxon>
        <taxon>Basidiomycota</taxon>
        <taxon>Agaricomycotina</taxon>
        <taxon>Agaricomycetes</taxon>
        <taxon>Russulales</taxon>
        <taxon>Auriscalpiaceae</taxon>
        <taxon>Auriscalpium</taxon>
    </lineage>
</organism>
<name>A0ACB8S826_9AGAM</name>
<evidence type="ECO:0000313" key="2">
    <source>
        <dbReference type="Proteomes" id="UP000814033"/>
    </source>
</evidence>
<dbReference type="EMBL" id="MU275847">
    <property type="protein sequence ID" value="KAI0052111.1"/>
    <property type="molecule type" value="Genomic_DNA"/>
</dbReference>